<gene>
    <name evidence="1" type="ORF">G4B88_009190</name>
</gene>
<proteinExistence type="predicted"/>
<dbReference type="InterPro" id="IPR036514">
    <property type="entry name" value="SGNH_hydro_sf"/>
</dbReference>
<comment type="caution">
    <text evidence="1">The sequence shown here is derived from an EMBL/GenBank/DDBJ whole genome shotgun (WGS) entry which is preliminary data.</text>
</comment>
<organism evidence="1 2">
    <name type="scientific">Cannabis sativa</name>
    <name type="common">Hemp</name>
    <name type="synonym">Marijuana</name>
    <dbReference type="NCBI Taxonomy" id="3483"/>
    <lineage>
        <taxon>Eukaryota</taxon>
        <taxon>Viridiplantae</taxon>
        <taxon>Streptophyta</taxon>
        <taxon>Embryophyta</taxon>
        <taxon>Tracheophyta</taxon>
        <taxon>Spermatophyta</taxon>
        <taxon>Magnoliopsida</taxon>
        <taxon>eudicotyledons</taxon>
        <taxon>Gunneridae</taxon>
        <taxon>Pentapetalae</taxon>
        <taxon>rosids</taxon>
        <taxon>fabids</taxon>
        <taxon>Rosales</taxon>
        <taxon>Cannabaceae</taxon>
        <taxon>Cannabis</taxon>
    </lineage>
</organism>
<dbReference type="Proteomes" id="UP000583929">
    <property type="component" value="Unassembled WGS sequence"/>
</dbReference>
<evidence type="ECO:0000313" key="2">
    <source>
        <dbReference type="Proteomes" id="UP000583929"/>
    </source>
</evidence>
<name>A0A7J6G2W2_CANSA</name>
<dbReference type="AlphaFoldDB" id="A0A7J6G2W2"/>
<evidence type="ECO:0000313" key="1">
    <source>
        <dbReference type="EMBL" id="KAF4377198.1"/>
    </source>
</evidence>
<accession>A0A7J6G2W2</accession>
<dbReference type="EMBL" id="JAATIQ010000147">
    <property type="protein sequence ID" value="KAF4377198.1"/>
    <property type="molecule type" value="Genomic_DNA"/>
</dbReference>
<sequence length="98" mass="11211">MNCPFDFVLSLDFTIGNVTSLRQQIKDFEEESLPELENVLGCTTNDSLPNYLFVVGVGGNDIVFNYFLRKTYLTMDPQTFTKNLTVVLAQYIQILDFI</sequence>
<reference evidence="1 2" key="1">
    <citation type="journal article" date="2020" name="bioRxiv">
        <title>Sequence and annotation of 42 cannabis genomes reveals extensive copy number variation in cannabinoid synthesis and pathogen resistance genes.</title>
        <authorList>
            <person name="Mckernan K.J."/>
            <person name="Helbert Y."/>
            <person name="Kane L.T."/>
            <person name="Ebling H."/>
            <person name="Zhang L."/>
            <person name="Liu B."/>
            <person name="Eaton Z."/>
            <person name="Mclaughlin S."/>
            <person name="Kingan S."/>
            <person name="Baybayan P."/>
            <person name="Concepcion G."/>
            <person name="Jordan M."/>
            <person name="Riva A."/>
            <person name="Barbazuk W."/>
            <person name="Harkins T."/>
        </authorList>
    </citation>
    <scope>NUCLEOTIDE SEQUENCE [LARGE SCALE GENOMIC DNA]</scope>
    <source>
        <strain evidence="2">cv. Jamaican Lion 4</strain>
        <tissue evidence="1">Leaf</tissue>
    </source>
</reference>
<keyword evidence="2" id="KW-1185">Reference proteome</keyword>
<dbReference type="Gene3D" id="3.40.50.1110">
    <property type="entry name" value="SGNH hydrolase"/>
    <property type="match status" value="1"/>
</dbReference>
<protein>
    <submittedName>
        <fullName evidence="1">Uncharacterized protein</fullName>
    </submittedName>
</protein>